<gene>
    <name evidence="2" type="ORF">FAES_4143</name>
</gene>
<dbReference type="Proteomes" id="UP000011058">
    <property type="component" value="Chromosome"/>
</dbReference>
<evidence type="ECO:0000313" key="3">
    <source>
        <dbReference type="Proteomes" id="UP000011058"/>
    </source>
</evidence>
<organism evidence="2 3">
    <name type="scientific">Fibrella aestuarina BUZ 2</name>
    <dbReference type="NCBI Taxonomy" id="1166018"/>
    <lineage>
        <taxon>Bacteria</taxon>
        <taxon>Pseudomonadati</taxon>
        <taxon>Bacteroidota</taxon>
        <taxon>Cytophagia</taxon>
        <taxon>Cytophagales</taxon>
        <taxon>Spirosomataceae</taxon>
        <taxon>Fibrella</taxon>
    </lineage>
</organism>
<dbReference type="Pfam" id="PF10130">
    <property type="entry name" value="PIN_2"/>
    <property type="match status" value="1"/>
</dbReference>
<reference evidence="2 3" key="1">
    <citation type="journal article" date="2012" name="J. Bacteriol.">
        <title>Genome Sequence of Fibrella aestuarina BUZ 2T, a Filamentous Marine Bacterium.</title>
        <authorList>
            <person name="Filippini M."/>
            <person name="Qi W."/>
            <person name="Blom J."/>
            <person name="Goesmann A."/>
            <person name="Smits T.H."/>
            <person name="Bagheri H.C."/>
        </authorList>
    </citation>
    <scope>NUCLEOTIDE SEQUENCE [LARGE SCALE GENOMIC DNA]</scope>
    <source>
        <strain evidence="3">BUZ 2T</strain>
    </source>
</reference>
<dbReference type="InterPro" id="IPR002716">
    <property type="entry name" value="PIN_dom"/>
</dbReference>
<dbReference type="EMBL" id="HE796683">
    <property type="protein sequence ID" value="CCH02143.1"/>
    <property type="molecule type" value="Genomic_DNA"/>
</dbReference>
<dbReference type="OrthoDB" id="799916at2"/>
<proteinExistence type="predicted"/>
<dbReference type="AlphaFoldDB" id="I0KDE0"/>
<dbReference type="SUPFAM" id="SSF88723">
    <property type="entry name" value="PIN domain-like"/>
    <property type="match status" value="1"/>
</dbReference>
<dbReference type="HOGENOM" id="CLU_147223_0_0_10"/>
<dbReference type="PATRIC" id="fig|1166018.3.peg.1096"/>
<protein>
    <recommendedName>
        <fullName evidence="1">PIN domain-containing protein</fullName>
    </recommendedName>
</protein>
<evidence type="ECO:0000259" key="1">
    <source>
        <dbReference type="Pfam" id="PF10130"/>
    </source>
</evidence>
<dbReference type="CDD" id="cd09871">
    <property type="entry name" value="PIN_MtVapC28-VapC30-like"/>
    <property type="match status" value="1"/>
</dbReference>
<dbReference type="KEGG" id="fae:FAES_4143"/>
<accession>I0KDE0</accession>
<dbReference type="RefSeq" id="WP_015333242.1">
    <property type="nucleotide sequence ID" value="NC_020054.1"/>
</dbReference>
<sequence>MTNVVIDSNLFFSGLRTPNNWVRDTLYRPDIRVFSPNFLIVEIFKYKEKIVARSKSDESEVYELLNLLLQRITFVNEEAISLGNLIHAHRLCADIDEKDMLFVALALDLSALYWTRDQKLKDGLQRKGFVQFFEP</sequence>
<feature type="domain" description="PIN" evidence="1">
    <location>
        <begin position="5"/>
        <end position="124"/>
    </location>
</feature>
<dbReference type="eggNOG" id="COG5378">
    <property type="taxonomic scope" value="Bacteria"/>
</dbReference>
<dbReference type="STRING" id="1166018.FAES_4143"/>
<dbReference type="Gene3D" id="3.40.50.1010">
    <property type="entry name" value="5'-nuclease"/>
    <property type="match status" value="1"/>
</dbReference>
<keyword evidence="3" id="KW-1185">Reference proteome</keyword>
<name>I0KDE0_9BACT</name>
<dbReference type="InterPro" id="IPR029060">
    <property type="entry name" value="PIN-like_dom_sf"/>
</dbReference>
<evidence type="ECO:0000313" key="2">
    <source>
        <dbReference type="EMBL" id="CCH02143.1"/>
    </source>
</evidence>